<feature type="transmembrane region" description="Helical" evidence="1">
    <location>
        <begin position="39"/>
        <end position="60"/>
    </location>
</feature>
<keyword evidence="1" id="KW-0812">Transmembrane</keyword>
<feature type="transmembrane region" description="Helical" evidence="1">
    <location>
        <begin position="67"/>
        <end position="85"/>
    </location>
</feature>
<dbReference type="InterPro" id="IPR006976">
    <property type="entry name" value="VanZ-like"/>
</dbReference>
<feature type="transmembrane region" description="Helical" evidence="1">
    <location>
        <begin position="7"/>
        <end position="27"/>
    </location>
</feature>
<dbReference type="NCBIfam" id="NF037970">
    <property type="entry name" value="vanZ_1"/>
    <property type="match status" value="1"/>
</dbReference>
<dbReference type="EMBL" id="JBHULY010000019">
    <property type="protein sequence ID" value="MFD2726601.1"/>
    <property type="molecule type" value="Genomic_DNA"/>
</dbReference>
<organism evidence="3 4">
    <name type="scientific">Hyunsoonleella rubra</name>
    <dbReference type="NCBI Taxonomy" id="1737062"/>
    <lineage>
        <taxon>Bacteria</taxon>
        <taxon>Pseudomonadati</taxon>
        <taxon>Bacteroidota</taxon>
        <taxon>Flavobacteriia</taxon>
        <taxon>Flavobacteriales</taxon>
        <taxon>Flavobacteriaceae</taxon>
    </lineage>
</organism>
<gene>
    <name evidence="3" type="ORF">ACFSR8_10285</name>
</gene>
<keyword evidence="4" id="KW-1185">Reference proteome</keyword>
<comment type="caution">
    <text evidence="3">The sequence shown here is derived from an EMBL/GenBank/DDBJ whole genome shotgun (WGS) entry which is preliminary data.</text>
</comment>
<protein>
    <submittedName>
        <fullName evidence="3">VanZ family protein</fullName>
    </submittedName>
</protein>
<dbReference type="Proteomes" id="UP001597476">
    <property type="component" value="Unassembled WGS sequence"/>
</dbReference>
<sequence>MLKTYSLFLAVPYTIALMVGSLMSLKNMPDTGVDYADKIFHFLAYAILCFLWVLVFHFTLQKPLKKAVLFGAGFAILFGIIIEVLQGTLTKERSLDAYDAIANSLGALTTSAIILLKGKLGLKNG</sequence>
<evidence type="ECO:0000313" key="4">
    <source>
        <dbReference type="Proteomes" id="UP001597476"/>
    </source>
</evidence>
<keyword evidence="1" id="KW-0472">Membrane</keyword>
<proteinExistence type="predicted"/>
<feature type="domain" description="VanZ-like" evidence="2">
    <location>
        <begin position="33"/>
        <end position="116"/>
    </location>
</feature>
<accession>A0ABW5TC51</accession>
<dbReference type="RefSeq" id="WP_380291695.1">
    <property type="nucleotide sequence ID" value="NZ_JBHULY010000019.1"/>
</dbReference>
<dbReference type="PANTHER" id="PTHR28008">
    <property type="entry name" value="DOMAIN PROTEIN, PUTATIVE (AFU_ORTHOLOGUE AFUA_3G10980)-RELATED"/>
    <property type="match status" value="1"/>
</dbReference>
<reference evidence="4" key="1">
    <citation type="journal article" date="2019" name="Int. J. Syst. Evol. Microbiol.">
        <title>The Global Catalogue of Microorganisms (GCM) 10K type strain sequencing project: providing services to taxonomists for standard genome sequencing and annotation.</title>
        <authorList>
            <consortium name="The Broad Institute Genomics Platform"/>
            <consortium name="The Broad Institute Genome Sequencing Center for Infectious Disease"/>
            <person name="Wu L."/>
            <person name="Ma J."/>
        </authorList>
    </citation>
    <scope>NUCLEOTIDE SEQUENCE [LARGE SCALE GENOMIC DNA]</scope>
    <source>
        <strain evidence="4">KCTC 42398</strain>
    </source>
</reference>
<evidence type="ECO:0000259" key="2">
    <source>
        <dbReference type="Pfam" id="PF04892"/>
    </source>
</evidence>
<evidence type="ECO:0000313" key="3">
    <source>
        <dbReference type="EMBL" id="MFD2726601.1"/>
    </source>
</evidence>
<keyword evidence="1" id="KW-1133">Transmembrane helix</keyword>
<name>A0ABW5TC51_9FLAO</name>
<evidence type="ECO:0000256" key="1">
    <source>
        <dbReference type="SAM" id="Phobius"/>
    </source>
</evidence>
<dbReference type="PANTHER" id="PTHR28008:SF1">
    <property type="entry name" value="DOMAIN PROTEIN, PUTATIVE (AFU_ORTHOLOGUE AFUA_3G10980)-RELATED"/>
    <property type="match status" value="1"/>
</dbReference>
<feature type="transmembrane region" description="Helical" evidence="1">
    <location>
        <begin position="97"/>
        <end position="116"/>
    </location>
</feature>
<dbReference type="Pfam" id="PF04892">
    <property type="entry name" value="VanZ"/>
    <property type="match status" value="1"/>
</dbReference>